<feature type="domain" description="p-hydroxybenzoic acid efflux pump subunit AaeA-like beta-barrel" evidence="9">
    <location>
        <begin position="343"/>
        <end position="429"/>
    </location>
</feature>
<dbReference type="InterPro" id="IPR050739">
    <property type="entry name" value="MFP"/>
</dbReference>
<dbReference type="GO" id="GO:0016020">
    <property type="term" value="C:membrane"/>
    <property type="evidence" value="ECO:0007669"/>
    <property type="project" value="UniProtKB-SubCell"/>
</dbReference>
<keyword evidence="5" id="KW-0175">Coiled coil</keyword>
<evidence type="ECO:0000313" key="11">
    <source>
        <dbReference type="Proteomes" id="UP000460715"/>
    </source>
</evidence>
<feature type="region of interest" description="Disordered" evidence="6">
    <location>
        <begin position="1"/>
        <end position="96"/>
    </location>
</feature>
<dbReference type="RefSeq" id="WP_367614452.1">
    <property type="nucleotide sequence ID" value="NZ_SNVJ01000003.1"/>
</dbReference>
<accession>A0A845BGC8</accession>
<feature type="compositionally biased region" description="Low complexity" evidence="6">
    <location>
        <begin position="29"/>
        <end position="45"/>
    </location>
</feature>
<dbReference type="Pfam" id="PF25917">
    <property type="entry name" value="BSH_RND"/>
    <property type="match status" value="1"/>
</dbReference>
<dbReference type="Gene3D" id="2.40.50.100">
    <property type="match status" value="1"/>
</dbReference>
<sequence>MADHEQGAHAAPVADKRHAFGRNTHAGRSRSAVAAAPASEDAPPAEGRPRSRDNSDSGQEDRRNGASRQTDERDHQDQRDPDDDGGQDGDKGRKRPGRLPLIIGGIVLALAILGGAWYWWSHRDLESTDDAYTEGRAIAVAPKISGYVAELAVKDNQLVHAGDLLLRIDASDLTAQRNQARANLQLARAQLDAAQVQLEVARVRAPAQLQQAEAQLKAAQASQAQAEAEYRRQRRVDPRATTQSSIDTANAQLQAQTANVAQAEAQLRIAKLIEQDIELAQAAVEQRKAQVAQAEAQLNEAETMLSYAVLRAPQDGWVTRRNVEQGGFVQPGSTLMNLVTPDLWVTANFKETQLTAMQPGQPVTIEVDAYPDLELRGHVDSIQRGSGARFSAFPAENATGNFVKIVRRVPVKIIIDSGLPKDEPLPLGLSVVPTVKLE</sequence>
<dbReference type="Gene3D" id="2.40.30.170">
    <property type="match status" value="1"/>
</dbReference>
<comment type="caution">
    <text evidence="10">The sequence shown here is derived from an EMBL/GenBank/DDBJ whole genome shotgun (WGS) entry which is preliminary data.</text>
</comment>
<name>A0A845BGC8_9PROT</name>
<evidence type="ECO:0000256" key="3">
    <source>
        <dbReference type="ARBA" id="ARBA00022989"/>
    </source>
</evidence>
<keyword evidence="3 7" id="KW-1133">Transmembrane helix</keyword>
<dbReference type="Gene3D" id="1.10.287.470">
    <property type="entry name" value="Helix hairpin bin"/>
    <property type="match status" value="2"/>
</dbReference>
<gene>
    <name evidence="10" type="ORF">E0493_04120</name>
</gene>
<evidence type="ECO:0000256" key="6">
    <source>
        <dbReference type="SAM" id="MobiDB-lite"/>
    </source>
</evidence>
<feature type="compositionally biased region" description="Basic and acidic residues" evidence="6">
    <location>
        <begin position="47"/>
        <end position="79"/>
    </location>
</feature>
<organism evidence="10 11">
    <name type="scientific">Teichococcus coralli</name>
    <dbReference type="NCBI Taxonomy" id="2545983"/>
    <lineage>
        <taxon>Bacteria</taxon>
        <taxon>Pseudomonadati</taxon>
        <taxon>Pseudomonadota</taxon>
        <taxon>Alphaproteobacteria</taxon>
        <taxon>Acetobacterales</taxon>
        <taxon>Roseomonadaceae</taxon>
        <taxon>Roseomonas</taxon>
    </lineage>
</organism>
<dbReference type="EMBL" id="SNVJ01000003">
    <property type="protein sequence ID" value="MXP62539.1"/>
    <property type="molecule type" value="Genomic_DNA"/>
</dbReference>
<keyword evidence="2 7" id="KW-0812">Transmembrane</keyword>
<dbReference type="AlphaFoldDB" id="A0A845BGC8"/>
<evidence type="ECO:0000256" key="1">
    <source>
        <dbReference type="ARBA" id="ARBA00004167"/>
    </source>
</evidence>
<evidence type="ECO:0000256" key="2">
    <source>
        <dbReference type="ARBA" id="ARBA00022692"/>
    </source>
</evidence>
<feature type="domain" description="Multidrug resistance protein MdtA-like barrel-sandwich hybrid" evidence="8">
    <location>
        <begin position="137"/>
        <end position="340"/>
    </location>
</feature>
<proteinExistence type="predicted"/>
<dbReference type="InterPro" id="IPR058634">
    <property type="entry name" value="AaeA-lik-b-barrel"/>
</dbReference>
<keyword evidence="11" id="KW-1185">Reference proteome</keyword>
<dbReference type="Proteomes" id="UP000460715">
    <property type="component" value="Unassembled WGS sequence"/>
</dbReference>
<reference evidence="10 11" key="1">
    <citation type="submission" date="2019-03" db="EMBL/GenBank/DDBJ databases">
        <title>Roseomonas sp. a novel Roseomonas species isolated from Sea whip Gorgonian.</title>
        <authorList>
            <person name="Li F."/>
            <person name="Pan X."/>
            <person name="Huang S."/>
            <person name="Li Z."/>
            <person name="Meng B."/>
        </authorList>
    </citation>
    <scope>NUCLEOTIDE SEQUENCE [LARGE SCALE GENOMIC DNA]</scope>
    <source>
        <strain evidence="10 11">M0104</strain>
    </source>
</reference>
<evidence type="ECO:0000313" key="10">
    <source>
        <dbReference type="EMBL" id="MXP62539.1"/>
    </source>
</evidence>
<protein>
    <submittedName>
        <fullName evidence="10">HlyD family secretion protein</fullName>
    </submittedName>
</protein>
<comment type="subcellular location">
    <subcellularLocation>
        <location evidence="1">Membrane</location>
        <topology evidence="1">Single-pass membrane protein</topology>
    </subcellularLocation>
</comment>
<feature type="coiled-coil region" evidence="5">
    <location>
        <begin position="170"/>
        <end position="304"/>
    </location>
</feature>
<dbReference type="PANTHER" id="PTHR30386:SF26">
    <property type="entry name" value="TRANSPORT PROTEIN COMB"/>
    <property type="match status" value="1"/>
</dbReference>
<dbReference type="InterPro" id="IPR058625">
    <property type="entry name" value="MdtA-like_BSH"/>
</dbReference>
<dbReference type="PANTHER" id="PTHR30386">
    <property type="entry name" value="MEMBRANE FUSION SUBUNIT OF EMRAB-TOLC MULTIDRUG EFFLUX PUMP"/>
    <property type="match status" value="1"/>
</dbReference>
<feature type="transmembrane region" description="Helical" evidence="7">
    <location>
        <begin position="99"/>
        <end position="120"/>
    </location>
</feature>
<evidence type="ECO:0000259" key="9">
    <source>
        <dbReference type="Pfam" id="PF25963"/>
    </source>
</evidence>
<dbReference type="SUPFAM" id="SSF111369">
    <property type="entry name" value="HlyD-like secretion proteins"/>
    <property type="match status" value="2"/>
</dbReference>
<keyword evidence="4 7" id="KW-0472">Membrane</keyword>
<evidence type="ECO:0000259" key="8">
    <source>
        <dbReference type="Pfam" id="PF25917"/>
    </source>
</evidence>
<evidence type="ECO:0000256" key="4">
    <source>
        <dbReference type="ARBA" id="ARBA00023136"/>
    </source>
</evidence>
<dbReference type="Pfam" id="PF25963">
    <property type="entry name" value="Beta-barrel_AAEA"/>
    <property type="match status" value="1"/>
</dbReference>
<evidence type="ECO:0000256" key="5">
    <source>
        <dbReference type="SAM" id="Coils"/>
    </source>
</evidence>
<evidence type="ECO:0000256" key="7">
    <source>
        <dbReference type="SAM" id="Phobius"/>
    </source>
</evidence>